<dbReference type="InterPro" id="IPR010559">
    <property type="entry name" value="Sig_transdc_His_kin_internal"/>
</dbReference>
<accession>A0A0A7FYE3</accession>
<comment type="subcellular location">
    <subcellularLocation>
        <location evidence="1">Cell membrane</location>
        <topology evidence="1">Multi-pass membrane protein</topology>
    </subcellularLocation>
</comment>
<dbReference type="Gene3D" id="3.30.565.10">
    <property type="entry name" value="Histidine kinase-like ATPase, C-terminal domain"/>
    <property type="match status" value="1"/>
</dbReference>
<evidence type="ECO:0000256" key="10">
    <source>
        <dbReference type="ARBA" id="ARBA00023012"/>
    </source>
</evidence>
<keyword evidence="9 12" id="KW-1133">Transmembrane helix</keyword>
<evidence type="ECO:0000256" key="7">
    <source>
        <dbReference type="ARBA" id="ARBA00022777"/>
    </source>
</evidence>
<dbReference type="STRING" id="1561.NPD11_2291"/>
<evidence type="ECO:0000256" key="1">
    <source>
        <dbReference type="ARBA" id="ARBA00004651"/>
    </source>
</evidence>
<dbReference type="GO" id="GO:0005524">
    <property type="term" value="F:ATP binding"/>
    <property type="evidence" value="ECO:0007669"/>
    <property type="project" value="UniProtKB-KW"/>
</dbReference>
<dbReference type="PANTHER" id="PTHR34220:SF11">
    <property type="entry name" value="SENSOR PROTEIN KINASE HPTS"/>
    <property type="match status" value="1"/>
</dbReference>
<dbReference type="SUPFAM" id="SSF55874">
    <property type="entry name" value="ATPase domain of HSP90 chaperone/DNA topoisomerase II/histidine kinase"/>
    <property type="match status" value="1"/>
</dbReference>
<gene>
    <name evidence="14" type="ORF">U729_715</name>
</gene>
<dbReference type="HOGENOM" id="CLU_020473_6_3_9"/>
<feature type="transmembrane region" description="Helical" evidence="12">
    <location>
        <begin position="12"/>
        <end position="32"/>
    </location>
</feature>
<dbReference type="eggNOG" id="COG2972">
    <property type="taxonomic scope" value="Bacteria"/>
</dbReference>
<dbReference type="InterPro" id="IPR036890">
    <property type="entry name" value="HATPase_C_sf"/>
</dbReference>
<evidence type="ECO:0000313" key="14">
    <source>
        <dbReference type="EMBL" id="AIY84637.1"/>
    </source>
</evidence>
<keyword evidence="10" id="KW-0902">Two-component regulatory system</keyword>
<evidence type="ECO:0000256" key="6">
    <source>
        <dbReference type="ARBA" id="ARBA00022741"/>
    </source>
</evidence>
<dbReference type="RefSeq" id="WP_039311692.1">
    <property type="nucleotide sequence ID" value="NZ_CP006905.1"/>
</dbReference>
<dbReference type="AlphaFoldDB" id="A0A0A7FYE3"/>
<keyword evidence="7" id="KW-0418">Kinase</keyword>
<dbReference type="SUPFAM" id="SSF158472">
    <property type="entry name" value="HAMP domain-like"/>
    <property type="match status" value="1"/>
</dbReference>
<reference evidence="14 15" key="1">
    <citation type="journal article" date="2015" name="Infect. Genet. Evol.">
        <title>Genomic sequences of six botulinum neurotoxin-producing strains representing three clostridial species illustrate the mobility and diversity of botulinum neurotoxin genes.</title>
        <authorList>
            <person name="Smith T.J."/>
            <person name="Hill K.K."/>
            <person name="Xie G."/>
            <person name="Foley B.T."/>
            <person name="Williamson C.H."/>
            <person name="Foster J.T."/>
            <person name="Johnson S.L."/>
            <person name="Chertkov O."/>
            <person name="Teshima H."/>
            <person name="Gibbons H.S."/>
            <person name="Johnsky L.A."/>
            <person name="Karavis M.A."/>
            <person name="Smith L.A."/>
        </authorList>
    </citation>
    <scope>NUCLEOTIDE SEQUENCE [LARGE SCALE GENOMIC DNA]</scope>
    <source>
        <strain evidence="14">Sullivan</strain>
    </source>
</reference>
<evidence type="ECO:0000256" key="5">
    <source>
        <dbReference type="ARBA" id="ARBA00022692"/>
    </source>
</evidence>
<dbReference type="PROSITE" id="PS50885">
    <property type="entry name" value="HAMP"/>
    <property type="match status" value="1"/>
</dbReference>
<dbReference type="InterPro" id="IPR050640">
    <property type="entry name" value="Bact_2-comp_sensor_kinase"/>
</dbReference>
<dbReference type="GO" id="GO:0000155">
    <property type="term" value="F:phosphorelay sensor kinase activity"/>
    <property type="evidence" value="ECO:0007669"/>
    <property type="project" value="InterPro"/>
</dbReference>
<protein>
    <submittedName>
        <fullName evidence="14">HAMP domain protein</fullName>
    </submittedName>
</protein>
<evidence type="ECO:0000256" key="12">
    <source>
        <dbReference type="SAM" id="Phobius"/>
    </source>
</evidence>
<organism evidence="14 15">
    <name type="scientific">Clostridium baratii str. Sullivan</name>
    <dbReference type="NCBI Taxonomy" id="1415775"/>
    <lineage>
        <taxon>Bacteria</taxon>
        <taxon>Bacillati</taxon>
        <taxon>Bacillota</taxon>
        <taxon>Clostridia</taxon>
        <taxon>Eubacteriales</taxon>
        <taxon>Clostridiaceae</taxon>
        <taxon>Clostridium</taxon>
    </lineage>
</organism>
<dbReference type="Gene3D" id="6.10.340.10">
    <property type="match status" value="1"/>
</dbReference>
<dbReference type="Proteomes" id="UP000030635">
    <property type="component" value="Chromosome"/>
</dbReference>
<dbReference type="InterPro" id="IPR003660">
    <property type="entry name" value="HAMP_dom"/>
</dbReference>
<dbReference type="OrthoDB" id="9809348at2"/>
<dbReference type="InterPro" id="IPR003594">
    <property type="entry name" value="HATPase_dom"/>
</dbReference>
<evidence type="ECO:0000313" key="15">
    <source>
        <dbReference type="Proteomes" id="UP000030635"/>
    </source>
</evidence>
<dbReference type="EMBL" id="CP006905">
    <property type="protein sequence ID" value="AIY84637.1"/>
    <property type="molecule type" value="Genomic_DNA"/>
</dbReference>
<evidence type="ECO:0000256" key="11">
    <source>
        <dbReference type="ARBA" id="ARBA00023136"/>
    </source>
</evidence>
<name>A0A0A7FYE3_9CLOT</name>
<evidence type="ECO:0000256" key="3">
    <source>
        <dbReference type="ARBA" id="ARBA00022553"/>
    </source>
</evidence>
<dbReference type="CDD" id="cd06225">
    <property type="entry name" value="HAMP"/>
    <property type="match status" value="1"/>
</dbReference>
<sequence length="576" mass="67755">MSIKKSMIYKRLFIIYMLVIVFLIGALDMFFIRRVTNNNKENRAYINEKVAYDVNDELNKINNSNKLLVDSIYNNNYILYDIIDFLKMEKVEYLKKKLDKFSDSKDYFYNGIENFTKSAFVSYENLESISFISYSKNEENSFNRLNQISIKKLESSTLAKDYTFSKIVCEKNKISFLTEIKDPTNLKGEGILILTYNLDDIKNIIKKYENGHEVMILDDKGFIVYDSNEGFEYKYYDYFPKLIKDGQEIELEKEYYINRISSIGNLTTIAKIPAKNLKTVPKGFYNSIIFVDILLFIISQAIVVIKLRKLSERTDNILVAMNKVKNGDFNVNIEVTGENDEINFISENFNEMCTELNKYIEKSYLAEIDQKKAEMIALQNQINPHFLYNTLESIRMKAICNGDREVGKMLYHLAFLFRKQVKDSNVIKIRDELEYCTKYIEIFKFRYTDKFNFEINCDEDLLDKQILKFTLQPLIENYFVHGIKLDRDDNLLKINIEKENDDIVIIIDDNGMGISKEKLEKLNYQLQNREYEGKSIGVTNANERIRIAYGEKYGIKLEINEMKGVRIVVKLPNREV</sequence>
<dbReference type="PANTHER" id="PTHR34220">
    <property type="entry name" value="SENSOR HISTIDINE KINASE YPDA"/>
    <property type="match status" value="1"/>
</dbReference>
<feature type="domain" description="HAMP" evidence="13">
    <location>
        <begin position="308"/>
        <end position="361"/>
    </location>
</feature>
<dbReference type="KEGG" id="cbv:U729_715"/>
<keyword evidence="2" id="KW-1003">Cell membrane</keyword>
<dbReference type="Pfam" id="PF06580">
    <property type="entry name" value="His_kinase"/>
    <property type="match status" value="1"/>
</dbReference>
<keyword evidence="5 12" id="KW-0812">Transmembrane</keyword>
<keyword evidence="4" id="KW-0808">Transferase</keyword>
<evidence type="ECO:0000256" key="8">
    <source>
        <dbReference type="ARBA" id="ARBA00022840"/>
    </source>
</evidence>
<dbReference type="SMART" id="SM00304">
    <property type="entry name" value="HAMP"/>
    <property type="match status" value="1"/>
</dbReference>
<evidence type="ECO:0000256" key="4">
    <source>
        <dbReference type="ARBA" id="ARBA00022679"/>
    </source>
</evidence>
<dbReference type="Pfam" id="PF00672">
    <property type="entry name" value="HAMP"/>
    <property type="match status" value="1"/>
</dbReference>
<evidence type="ECO:0000256" key="9">
    <source>
        <dbReference type="ARBA" id="ARBA00022989"/>
    </source>
</evidence>
<keyword evidence="11 12" id="KW-0472">Membrane</keyword>
<keyword evidence="8" id="KW-0067">ATP-binding</keyword>
<dbReference type="GO" id="GO:0005886">
    <property type="term" value="C:plasma membrane"/>
    <property type="evidence" value="ECO:0007669"/>
    <property type="project" value="UniProtKB-SubCell"/>
</dbReference>
<keyword evidence="3" id="KW-0597">Phosphoprotein</keyword>
<dbReference type="Pfam" id="PF02518">
    <property type="entry name" value="HATPase_c"/>
    <property type="match status" value="1"/>
</dbReference>
<keyword evidence="15" id="KW-1185">Reference proteome</keyword>
<keyword evidence="6" id="KW-0547">Nucleotide-binding</keyword>
<proteinExistence type="predicted"/>
<evidence type="ECO:0000256" key="2">
    <source>
        <dbReference type="ARBA" id="ARBA00022475"/>
    </source>
</evidence>
<evidence type="ECO:0000259" key="13">
    <source>
        <dbReference type="PROSITE" id="PS50885"/>
    </source>
</evidence>